<keyword evidence="7" id="KW-1185">Reference proteome</keyword>
<evidence type="ECO:0000256" key="4">
    <source>
        <dbReference type="SAM" id="MobiDB-lite"/>
    </source>
</evidence>
<reference evidence="7" key="1">
    <citation type="submission" date="2016-06" db="EMBL/GenBank/DDBJ databases">
        <title>Parallel loss of symbiosis genes in relatives of nitrogen-fixing non-legume Parasponia.</title>
        <authorList>
            <person name="Van Velzen R."/>
            <person name="Holmer R."/>
            <person name="Bu F."/>
            <person name="Rutten L."/>
            <person name="Van Zeijl A."/>
            <person name="Liu W."/>
            <person name="Santuari L."/>
            <person name="Cao Q."/>
            <person name="Sharma T."/>
            <person name="Shen D."/>
            <person name="Roswanjaya Y."/>
            <person name="Wardhani T."/>
            <person name="Kalhor M.S."/>
            <person name="Jansen J."/>
            <person name="Van den Hoogen J."/>
            <person name="Gungor B."/>
            <person name="Hartog M."/>
            <person name="Hontelez J."/>
            <person name="Verver J."/>
            <person name="Yang W.-C."/>
            <person name="Schijlen E."/>
            <person name="Repin R."/>
            <person name="Schilthuizen M."/>
            <person name="Schranz E."/>
            <person name="Heidstra R."/>
            <person name="Miyata K."/>
            <person name="Fedorova E."/>
            <person name="Kohlen W."/>
            <person name="Bisseling T."/>
            <person name="Smit S."/>
            <person name="Geurts R."/>
        </authorList>
    </citation>
    <scope>NUCLEOTIDE SEQUENCE [LARGE SCALE GENOMIC DNA]</scope>
    <source>
        <strain evidence="7">cv. WU1-14</strain>
    </source>
</reference>
<dbReference type="InterPro" id="IPR010028">
    <property type="entry name" value="Acid_phosphatase_pln"/>
</dbReference>
<evidence type="ECO:0000256" key="2">
    <source>
        <dbReference type="ARBA" id="ARBA00023180"/>
    </source>
</evidence>
<proteinExistence type="inferred from homology"/>
<dbReference type="PANTHER" id="PTHR31284">
    <property type="entry name" value="ACID PHOSPHATASE-LIKE PROTEIN"/>
    <property type="match status" value="1"/>
</dbReference>
<accession>A0A2P5A7S0</accession>
<evidence type="ECO:0000313" key="7">
    <source>
        <dbReference type="Proteomes" id="UP000237105"/>
    </source>
</evidence>
<dbReference type="Proteomes" id="UP000237105">
    <property type="component" value="Unassembled WGS sequence"/>
</dbReference>
<dbReference type="CDD" id="cd07535">
    <property type="entry name" value="HAD_VSP"/>
    <property type="match status" value="1"/>
</dbReference>
<comment type="function">
    <text evidence="3">May function as somatic storage protein during early seedling development.</text>
</comment>
<dbReference type="NCBIfam" id="TIGR01675">
    <property type="entry name" value="plant-AP"/>
    <property type="match status" value="1"/>
</dbReference>
<dbReference type="InterPro" id="IPR036412">
    <property type="entry name" value="HAD-like_sf"/>
</dbReference>
<dbReference type="Pfam" id="PF03767">
    <property type="entry name" value="Acid_phosphat_B"/>
    <property type="match status" value="1"/>
</dbReference>
<gene>
    <name evidence="6" type="primary">PanVSP6</name>
    <name evidence="6" type="ORF">PanWU01x14_360030</name>
</gene>
<evidence type="ECO:0000256" key="1">
    <source>
        <dbReference type="ARBA" id="ARBA00022729"/>
    </source>
</evidence>
<name>A0A2P5A7S0_PARAD</name>
<dbReference type="SUPFAM" id="SSF56784">
    <property type="entry name" value="HAD-like"/>
    <property type="match status" value="1"/>
</dbReference>
<sequence>MIGAMVQRVREVLIFLFLALFAKANGSEKPNHWGRSESVRLPPPPPPPPLTQEENASYCLSWRLAVEANNVRAWRTVPVQCLRYVETYMIGGQYEKDVALIVDQILSYAGGIVVSGDGLDAWVFDVDDTCISNVFYYKGKRYGCDPYDPSGFRAWAIRGGCPAVPGMLDLFNKLVDMGFKIFLVTGRDEENLGQSTIDNLHNQGFQTYERLILRTAAYKGQSAVTYKSDIRNQLVKQGYRIWGNVGDQWSDLQGECLGNRTFKLPNPMYFVP</sequence>
<evidence type="ECO:0000313" key="6">
    <source>
        <dbReference type="EMBL" id="PON32596.1"/>
    </source>
</evidence>
<protein>
    <submittedName>
        <fullName evidence="6">Acid phosphatase</fullName>
    </submittedName>
</protein>
<dbReference type="PANTHER" id="PTHR31284:SF9">
    <property type="entry name" value="HAD SUPERFAMILY, SUBFAMILY IIIB ACID PHOSPHATASE"/>
    <property type="match status" value="1"/>
</dbReference>
<dbReference type="OrthoDB" id="59415at2759"/>
<dbReference type="GO" id="GO:0045735">
    <property type="term" value="F:nutrient reservoir activity"/>
    <property type="evidence" value="ECO:0007669"/>
    <property type="project" value="UniProtKB-UniRule"/>
</dbReference>
<evidence type="ECO:0000256" key="5">
    <source>
        <dbReference type="SAM" id="SignalP"/>
    </source>
</evidence>
<feature type="compositionally biased region" description="Pro residues" evidence="4">
    <location>
        <begin position="41"/>
        <end position="50"/>
    </location>
</feature>
<dbReference type="PIRSF" id="PIRSF002674">
    <property type="entry name" value="VSP"/>
    <property type="match status" value="1"/>
</dbReference>
<organism evidence="6 7">
    <name type="scientific">Parasponia andersonii</name>
    <name type="common">Sponia andersonii</name>
    <dbReference type="NCBI Taxonomy" id="3476"/>
    <lineage>
        <taxon>Eukaryota</taxon>
        <taxon>Viridiplantae</taxon>
        <taxon>Streptophyta</taxon>
        <taxon>Embryophyta</taxon>
        <taxon>Tracheophyta</taxon>
        <taxon>Spermatophyta</taxon>
        <taxon>Magnoliopsida</taxon>
        <taxon>eudicotyledons</taxon>
        <taxon>Gunneridae</taxon>
        <taxon>Pentapetalae</taxon>
        <taxon>rosids</taxon>
        <taxon>fabids</taxon>
        <taxon>Rosales</taxon>
        <taxon>Cannabaceae</taxon>
        <taxon>Parasponia</taxon>
    </lineage>
</organism>
<feature type="chain" id="PRO_5015201555" evidence="5">
    <location>
        <begin position="27"/>
        <end position="272"/>
    </location>
</feature>
<dbReference type="GO" id="GO:0003993">
    <property type="term" value="F:acid phosphatase activity"/>
    <property type="evidence" value="ECO:0007669"/>
    <property type="project" value="InterPro"/>
</dbReference>
<dbReference type="InterPro" id="IPR005519">
    <property type="entry name" value="Acid_phosphat_B-like"/>
</dbReference>
<keyword evidence="2" id="KW-0325">Glycoprotein</keyword>
<dbReference type="InterPro" id="IPR014403">
    <property type="entry name" value="APS1/VSP"/>
</dbReference>
<evidence type="ECO:0000256" key="3">
    <source>
        <dbReference type="PIRNR" id="PIRNR002674"/>
    </source>
</evidence>
<keyword evidence="1 5" id="KW-0732">Signal</keyword>
<keyword evidence="3" id="KW-0758">Storage protein</keyword>
<feature type="signal peptide" evidence="5">
    <location>
        <begin position="1"/>
        <end position="26"/>
    </location>
</feature>
<feature type="compositionally biased region" description="Basic and acidic residues" evidence="4">
    <location>
        <begin position="29"/>
        <end position="38"/>
    </location>
</feature>
<dbReference type="AlphaFoldDB" id="A0A2P5A7S0"/>
<comment type="similarity">
    <text evidence="3">Belongs to the APS1/VSP family.</text>
</comment>
<dbReference type="STRING" id="3476.A0A2P5A7S0"/>
<feature type="region of interest" description="Disordered" evidence="4">
    <location>
        <begin position="29"/>
        <end position="52"/>
    </location>
</feature>
<dbReference type="EMBL" id="JXTB01000800">
    <property type="protein sequence ID" value="PON32596.1"/>
    <property type="molecule type" value="Genomic_DNA"/>
</dbReference>
<dbReference type="InterPro" id="IPR023214">
    <property type="entry name" value="HAD_sf"/>
</dbReference>
<dbReference type="Gene3D" id="3.40.50.1000">
    <property type="entry name" value="HAD superfamily/HAD-like"/>
    <property type="match status" value="1"/>
</dbReference>
<comment type="caution">
    <text evidence="6">The sequence shown here is derived from an EMBL/GenBank/DDBJ whole genome shotgun (WGS) entry which is preliminary data.</text>
</comment>